<comment type="similarity">
    <text evidence="2">Belongs to the organic radical-activating enzymes family.</text>
</comment>
<reference evidence="12 13" key="1">
    <citation type="journal article" date="2018" name="Elife">
        <title>Discovery and characterization of a prevalent human gut bacterial enzyme sufficient for the inactivation of a family of plant toxins.</title>
        <authorList>
            <person name="Koppel N."/>
            <person name="Bisanz J.E."/>
            <person name="Pandelia M.E."/>
            <person name="Turnbaugh P.J."/>
            <person name="Balskus E.P."/>
        </authorList>
    </citation>
    <scope>NUCLEOTIDE SEQUENCE [LARGE SCALE GENOMIC DNA]</scope>
    <source>
        <strain evidence="12 13">OB21 GAM31</strain>
    </source>
</reference>
<dbReference type="PANTHER" id="PTHR30352">
    <property type="entry name" value="PYRUVATE FORMATE-LYASE-ACTIVATING ENZYME"/>
    <property type="match status" value="1"/>
</dbReference>
<comment type="cofactor">
    <cofactor evidence="1">
        <name>[4Fe-4S] cluster</name>
        <dbReference type="ChEBI" id="CHEBI:49883"/>
    </cofactor>
</comment>
<dbReference type="PROSITE" id="PS51918">
    <property type="entry name" value="RADICAL_SAM"/>
    <property type="match status" value="1"/>
</dbReference>
<gene>
    <name evidence="12" type="ORF">C1881_06820</name>
</gene>
<dbReference type="GO" id="GO:0051539">
    <property type="term" value="F:4 iron, 4 sulfur cluster binding"/>
    <property type="evidence" value="ECO:0007669"/>
    <property type="project" value="UniProtKB-KW"/>
</dbReference>
<sequence>MNTEGEPSALVGSIQKFSTEDGPGIRTTVFLKGCPLKCAWCHNPELIKNEQQLIVSPSNCIGCGHCVEVCSAHAISFGDAGVSIDRSRCTVCLACADGCFANALRPVARLMTVGEVLAEVEKDKGFYDNTGGGLTVSGGEVLAHAEFAGALIDAAAARGILSCVDTSGFGSSRALLDLVSRPGVTDVLFDIKAVDDEVHREFVGVSVGPVLANVRLLSADEAILPKITVRMPLIAGVNDGEAAIRAAGDIVRECGIRRITLLPYHALGIAKAHNIGSRQQEFTAPSDDRVAEIKRYFEDDVGARTEVLGKL</sequence>
<dbReference type="InterPro" id="IPR058240">
    <property type="entry name" value="rSAM_sf"/>
</dbReference>
<evidence type="ECO:0000259" key="10">
    <source>
        <dbReference type="PROSITE" id="PS51379"/>
    </source>
</evidence>
<dbReference type="SUPFAM" id="SSF102114">
    <property type="entry name" value="Radical SAM enzymes"/>
    <property type="match status" value="1"/>
</dbReference>
<feature type="domain" description="4Fe-4S ferredoxin-type" evidence="10">
    <location>
        <begin position="82"/>
        <end position="109"/>
    </location>
</feature>
<feature type="domain" description="4Fe-4S ferredoxin-type" evidence="10">
    <location>
        <begin position="51"/>
        <end position="80"/>
    </location>
</feature>
<evidence type="ECO:0000256" key="1">
    <source>
        <dbReference type="ARBA" id="ARBA00001966"/>
    </source>
</evidence>
<evidence type="ECO:0000256" key="2">
    <source>
        <dbReference type="ARBA" id="ARBA00009777"/>
    </source>
</evidence>
<dbReference type="PROSITE" id="PS51379">
    <property type="entry name" value="4FE4S_FER_2"/>
    <property type="match status" value="2"/>
</dbReference>
<evidence type="ECO:0000256" key="9">
    <source>
        <dbReference type="ARBA" id="ARBA00047365"/>
    </source>
</evidence>
<dbReference type="InterPro" id="IPR013785">
    <property type="entry name" value="Aldolase_TIM"/>
</dbReference>
<dbReference type="InterPro" id="IPR007197">
    <property type="entry name" value="rSAM"/>
</dbReference>
<organism evidence="12 13">
    <name type="scientific">Slackia isoflavoniconvertens</name>
    <dbReference type="NCBI Taxonomy" id="572010"/>
    <lineage>
        <taxon>Bacteria</taxon>
        <taxon>Bacillati</taxon>
        <taxon>Actinomycetota</taxon>
        <taxon>Coriobacteriia</taxon>
        <taxon>Eggerthellales</taxon>
        <taxon>Eggerthellaceae</taxon>
        <taxon>Slackia</taxon>
    </lineage>
</organism>
<feature type="domain" description="Radical SAM core" evidence="11">
    <location>
        <begin position="20"/>
        <end position="304"/>
    </location>
</feature>
<keyword evidence="7" id="KW-0408">Iron</keyword>
<protein>
    <submittedName>
        <fullName evidence="12">Glycyl-radical enzyme activating protein</fullName>
    </submittedName>
</protein>
<keyword evidence="4" id="KW-0949">S-adenosyl-L-methionine</keyword>
<dbReference type="InterPro" id="IPR040074">
    <property type="entry name" value="BssD/PflA/YjjW"/>
</dbReference>
<dbReference type="EMBL" id="PPTO01000010">
    <property type="protein sequence ID" value="RDB58015.1"/>
    <property type="molecule type" value="Genomic_DNA"/>
</dbReference>
<evidence type="ECO:0000256" key="5">
    <source>
        <dbReference type="ARBA" id="ARBA00022723"/>
    </source>
</evidence>
<dbReference type="PANTHER" id="PTHR30352:SF4">
    <property type="entry name" value="PYRUVATE FORMATE-LYASE 2-ACTIVATING ENZYME"/>
    <property type="match status" value="1"/>
</dbReference>
<keyword evidence="3" id="KW-0004">4Fe-4S</keyword>
<dbReference type="PIRSF" id="PIRSF000371">
    <property type="entry name" value="PFL_act_enz"/>
    <property type="match status" value="1"/>
</dbReference>
<evidence type="ECO:0000256" key="4">
    <source>
        <dbReference type="ARBA" id="ARBA00022691"/>
    </source>
</evidence>
<dbReference type="SUPFAM" id="SSF54862">
    <property type="entry name" value="4Fe-4S ferredoxins"/>
    <property type="match status" value="1"/>
</dbReference>
<comment type="caution">
    <text evidence="12">The sequence shown here is derived from an EMBL/GenBank/DDBJ whole genome shotgun (WGS) entry which is preliminary data.</text>
</comment>
<dbReference type="InterPro" id="IPR017896">
    <property type="entry name" value="4Fe4S_Fe-S-bd"/>
</dbReference>
<dbReference type="SFLD" id="SFLDG01118">
    <property type="entry name" value="activating_enzymes__group_2"/>
    <property type="match status" value="1"/>
</dbReference>
<evidence type="ECO:0000256" key="7">
    <source>
        <dbReference type="ARBA" id="ARBA00023004"/>
    </source>
</evidence>
<keyword evidence="6" id="KW-0560">Oxidoreductase</keyword>
<dbReference type="Pfam" id="PF00037">
    <property type="entry name" value="Fer4"/>
    <property type="match status" value="1"/>
</dbReference>
<accession>A0A369LIQ9</accession>
<dbReference type="InterPro" id="IPR012839">
    <property type="entry name" value="Organic_radical_activase"/>
</dbReference>
<dbReference type="Gene3D" id="3.20.20.70">
    <property type="entry name" value="Aldolase class I"/>
    <property type="match status" value="1"/>
</dbReference>
<evidence type="ECO:0000256" key="8">
    <source>
        <dbReference type="ARBA" id="ARBA00023014"/>
    </source>
</evidence>
<evidence type="ECO:0000313" key="13">
    <source>
        <dbReference type="Proteomes" id="UP000253975"/>
    </source>
</evidence>
<dbReference type="SFLD" id="SFLDG01066">
    <property type="entry name" value="organic_radical-activating_enz"/>
    <property type="match status" value="1"/>
</dbReference>
<dbReference type="InterPro" id="IPR034457">
    <property type="entry name" value="Organic_radical-activating"/>
</dbReference>
<evidence type="ECO:0000313" key="12">
    <source>
        <dbReference type="EMBL" id="RDB58015.1"/>
    </source>
</evidence>
<dbReference type="GO" id="GO:0016491">
    <property type="term" value="F:oxidoreductase activity"/>
    <property type="evidence" value="ECO:0007669"/>
    <property type="project" value="UniProtKB-KW"/>
</dbReference>
<dbReference type="GO" id="GO:0046872">
    <property type="term" value="F:metal ion binding"/>
    <property type="evidence" value="ECO:0007669"/>
    <property type="project" value="UniProtKB-KW"/>
</dbReference>
<dbReference type="NCBIfam" id="TIGR02494">
    <property type="entry name" value="PFLE_PFLC"/>
    <property type="match status" value="1"/>
</dbReference>
<dbReference type="PROSITE" id="PS01087">
    <property type="entry name" value="RADICAL_ACTIVATING"/>
    <property type="match status" value="1"/>
</dbReference>
<dbReference type="InterPro" id="IPR001989">
    <property type="entry name" value="Radical_activat_CS"/>
</dbReference>
<dbReference type="AlphaFoldDB" id="A0A369LIQ9"/>
<evidence type="ECO:0000256" key="3">
    <source>
        <dbReference type="ARBA" id="ARBA00022485"/>
    </source>
</evidence>
<dbReference type="SFLD" id="SFLDS00029">
    <property type="entry name" value="Radical_SAM"/>
    <property type="match status" value="1"/>
</dbReference>
<proteinExistence type="inferred from homology"/>
<evidence type="ECO:0000259" key="11">
    <source>
        <dbReference type="PROSITE" id="PS51918"/>
    </source>
</evidence>
<keyword evidence="8" id="KW-0411">Iron-sulfur</keyword>
<comment type="catalytic activity">
    <reaction evidence="9">
        <text>glycyl-[protein] + reduced [flavodoxin] + S-adenosyl-L-methionine = glycin-2-yl radical-[protein] + semiquinone [flavodoxin] + 5'-deoxyadenosine + L-methionine + H(+)</text>
        <dbReference type="Rhea" id="RHEA:61976"/>
        <dbReference type="Rhea" id="RHEA-COMP:10622"/>
        <dbReference type="Rhea" id="RHEA-COMP:14480"/>
        <dbReference type="Rhea" id="RHEA-COMP:15993"/>
        <dbReference type="Rhea" id="RHEA-COMP:15994"/>
        <dbReference type="ChEBI" id="CHEBI:15378"/>
        <dbReference type="ChEBI" id="CHEBI:17319"/>
        <dbReference type="ChEBI" id="CHEBI:29947"/>
        <dbReference type="ChEBI" id="CHEBI:32722"/>
        <dbReference type="ChEBI" id="CHEBI:57618"/>
        <dbReference type="ChEBI" id="CHEBI:57844"/>
        <dbReference type="ChEBI" id="CHEBI:59789"/>
        <dbReference type="ChEBI" id="CHEBI:140311"/>
    </reaction>
</comment>
<keyword evidence="5" id="KW-0479">Metal-binding</keyword>
<dbReference type="Pfam" id="PF04055">
    <property type="entry name" value="Radical_SAM"/>
    <property type="match status" value="1"/>
</dbReference>
<dbReference type="Proteomes" id="UP000253975">
    <property type="component" value="Unassembled WGS sequence"/>
</dbReference>
<evidence type="ECO:0000256" key="6">
    <source>
        <dbReference type="ARBA" id="ARBA00023002"/>
    </source>
</evidence>
<name>A0A369LIQ9_9ACTN</name>